<gene>
    <name evidence="2" type="ORF">EQG49_09095</name>
</gene>
<reference evidence="3" key="1">
    <citation type="submission" date="2019-03" db="EMBL/GenBank/DDBJ databases">
        <title>Weissella sp. 26KH-42 Genome sequencing.</title>
        <authorList>
            <person name="Heo J."/>
            <person name="Kim S.-J."/>
            <person name="Kim J.-S."/>
            <person name="Hong S.-B."/>
            <person name="Kwon S.-W."/>
        </authorList>
    </citation>
    <scope>NUCLEOTIDE SEQUENCE [LARGE SCALE GENOMIC DNA]</scope>
    <source>
        <strain evidence="3">26KH-42</strain>
    </source>
</reference>
<evidence type="ECO:0000313" key="2">
    <source>
        <dbReference type="EMBL" id="QBO36618.1"/>
    </source>
</evidence>
<protein>
    <recommendedName>
        <fullName evidence="1">LicD/FKTN/FKRP nucleotidyltransferase domain-containing protein</fullName>
    </recommendedName>
</protein>
<feature type="domain" description="LicD/FKTN/FKRP nucleotidyltransferase" evidence="1">
    <location>
        <begin position="33"/>
        <end position="254"/>
    </location>
</feature>
<name>A0A4P6YUZ2_9LACO</name>
<dbReference type="PANTHER" id="PTHR43404:SF2">
    <property type="entry name" value="LIPOPOLYSACCHARIDE CHOLINEPHOSPHOTRANSFERASE LICD"/>
    <property type="match status" value="1"/>
</dbReference>
<evidence type="ECO:0000313" key="3">
    <source>
        <dbReference type="Proteomes" id="UP000292886"/>
    </source>
</evidence>
<organism evidence="2 3">
    <name type="scientific">Periweissella cryptocerci</name>
    <dbReference type="NCBI Taxonomy" id="2506420"/>
    <lineage>
        <taxon>Bacteria</taxon>
        <taxon>Bacillati</taxon>
        <taxon>Bacillota</taxon>
        <taxon>Bacilli</taxon>
        <taxon>Lactobacillales</taxon>
        <taxon>Lactobacillaceae</taxon>
        <taxon>Periweissella</taxon>
    </lineage>
</organism>
<sequence>MGYESMSEKRYLTIEEIQSRMLAMMKDIKRFAAENNLTFVLTGGSALGAVRHHDFIPWDDDADLGLPRDQYEFFVANYKPQVPDAELLFFNTKADWNYPYARVADTKTIADNEFRTVANGVFVDVFPIDHMADSTRMQKFEYVTQKMLDIARNLARKNQWQPDEPGLWWKKIISPVVRLAPASYYVQRENRRARKIDHKYRTSHTAGLLTVIGVNGMKEFGQAAWYNQIIWVDFADTQMPVMKNYHDYLTFLYKDYTQIPAEADRKHHWGMYYR</sequence>
<dbReference type="InterPro" id="IPR052942">
    <property type="entry name" value="LPS_cholinephosphotransferase"/>
</dbReference>
<dbReference type="EMBL" id="CP037940">
    <property type="protein sequence ID" value="QBO36618.1"/>
    <property type="molecule type" value="Genomic_DNA"/>
</dbReference>
<evidence type="ECO:0000259" key="1">
    <source>
        <dbReference type="Pfam" id="PF04991"/>
    </source>
</evidence>
<proteinExistence type="predicted"/>
<accession>A0A4P6YUZ2</accession>
<dbReference type="AlphaFoldDB" id="A0A4P6YUZ2"/>
<dbReference type="Proteomes" id="UP000292886">
    <property type="component" value="Chromosome"/>
</dbReference>
<dbReference type="InterPro" id="IPR007074">
    <property type="entry name" value="LicD/FKTN/FKRP_NTP_transf"/>
</dbReference>
<dbReference type="Pfam" id="PF04991">
    <property type="entry name" value="LicD"/>
    <property type="match status" value="1"/>
</dbReference>
<dbReference type="KEGG" id="wei:EQG49_09095"/>
<dbReference type="PANTHER" id="PTHR43404">
    <property type="entry name" value="LIPOPOLYSACCHARIDE CHOLINEPHOSPHOTRANSFERASE LICD"/>
    <property type="match status" value="1"/>
</dbReference>
<dbReference type="GO" id="GO:0009100">
    <property type="term" value="P:glycoprotein metabolic process"/>
    <property type="evidence" value="ECO:0007669"/>
    <property type="project" value="UniProtKB-ARBA"/>
</dbReference>
<dbReference type="OrthoDB" id="9786100at2"/>
<keyword evidence="3" id="KW-1185">Reference proteome</keyword>